<feature type="region of interest" description="Disordered" evidence="1">
    <location>
        <begin position="3467"/>
        <end position="3505"/>
    </location>
</feature>
<organism evidence="3 4">
    <name type="scientific">Cymbomonas tetramitiformis</name>
    <dbReference type="NCBI Taxonomy" id="36881"/>
    <lineage>
        <taxon>Eukaryota</taxon>
        <taxon>Viridiplantae</taxon>
        <taxon>Chlorophyta</taxon>
        <taxon>Pyramimonadophyceae</taxon>
        <taxon>Pyramimonadales</taxon>
        <taxon>Pyramimonadaceae</taxon>
        <taxon>Cymbomonas</taxon>
    </lineage>
</organism>
<evidence type="ECO:0000256" key="1">
    <source>
        <dbReference type="SAM" id="MobiDB-lite"/>
    </source>
</evidence>
<feature type="domain" description="Ubiquitin-like" evidence="2">
    <location>
        <begin position="124"/>
        <end position="199"/>
    </location>
</feature>
<feature type="region of interest" description="Disordered" evidence="1">
    <location>
        <begin position="2545"/>
        <end position="2577"/>
    </location>
</feature>
<dbReference type="Gene3D" id="3.40.395.10">
    <property type="entry name" value="Adenoviral Proteinase, Chain A"/>
    <property type="match status" value="1"/>
</dbReference>
<evidence type="ECO:0000259" key="2">
    <source>
        <dbReference type="PROSITE" id="PS50053"/>
    </source>
</evidence>
<dbReference type="SUPFAM" id="SSF54236">
    <property type="entry name" value="Ubiquitin-like"/>
    <property type="match status" value="1"/>
</dbReference>
<proteinExistence type="predicted"/>
<dbReference type="EMBL" id="LGRX02005949">
    <property type="protein sequence ID" value="KAK3277745.1"/>
    <property type="molecule type" value="Genomic_DNA"/>
</dbReference>
<name>A0AAE0LAJ3_9CHLO</name>
<accession>A0AAE0LAJ3</accession>
<reference evidence="3 4" key="1">
    <citation type="journal article" date="2015" name="Genome Biol. Evol.">
        <title>Comparative Genomics of a Bacterivorous Green Alga Reveals Evolutionary Causalities and Consequences of Phago-Mixotrophic Mode of Nutrition.</title>
        <authorList>
            <person name="Burns J.A."/>
            <person name="Paasch A."/>
            <person name="Narechania A."/>
            <person name="Kim E."/>
        </authorList>
    </citation>
    <scope>NUCLEOTIDE SEQUENCE [LARGE SCALE GENOMIC DNA]</scope>
    <source>
        <strain evidence="3 4">PLY_AMNH</strain>
    </source>
</reference>
<feature type="region of interest" description="Disordered" evidence="1">
    <location>
        <begin position="2335"/>
        <end position="2354"/>
    </location>
</feature>
<dbReference type="PROSITE" id="PS50053">
    <property type="entry name" value="UBIQUITIN_2"/>
    <property type="match status" value="1"/>
</dbReference>
<evidence type="ECO:0000313" key="4">
    <source>
        <dbReference type="Proteomes" id="UP001190700"/>
    </source>
</evidence>
<feature type="region of interest" description="Disordered" evidence="1">
    <location>
        <begin position="2250"/>
        <end position="2284"/>
    </location>
</feature>
<comment type="caution">
    <text evidence="3">The sequence shown here is derived from an EMBL/GenBank/DDBJ whole genome shotgun (WGS) entry which is preliminary data.</text>
</comment>
<dbReference type="InterPro" id="IPR029071">
    <property type="entry name" value="Ubiquitin-like_domsf"/>
</dbReference>
<dbReference type="InterPro" id="IPR036691">
    <property type="entry name" value="Endo/exonu/phosph_ase_sf"/>
</dbReference>
<sequence>MVVFPMGNEAVDVKHIEVAGPLRLLGGGLSSGAGTSHLASESLDYDDAHQQFLEAAHCSALPALRPPPLPQGKSPQNVTFCSGFLAGPMSDDLVATLSTLHALKWLHPEDIAGHHWATLRPPLVQVLVRSLDGSTFPVTVHPRWLVDKLRLVIFERIGIPPPLQSLSMHARVMQDGMSLGQLSVGQDSVIHMSARLRGGSPPGFATSGTTNSSTRCPLVGTSFDPGPLPSFLDNFEAPPGLERSGLPCESLSDLTLPSAGDVLDSGVVAAKVRMGTLDGHNMALKPSSCVRLAAVNLASGVTVDNALTRGAVLGEYLRDMRVDIGLCCESGAPHEQQVLAFRSGLRSVGFDVVGAPAKVKGAGTMVVFLMGNEAVDVKHIEGWGCLWLHRGHHTLGNPEERDREKELVDAVTSEVQRAEVDGHLVVVGGDFNAVADPSLDSVNTSAVRRENSLLVRMLELGLTDPLRLHHPDLTLTSRQTLGGGWNRLDYILTWSDPSFVPVASAIHKDHGMWGDHAIPLLDLAGIDISVEAPCHVVEVVKWRRFLELSEEASRSAKDLAAFEKEVAEAVRISCGKRRSLASWTSWCKNLEKLRLAGERSDAARQAIETIVVAAAEQVVRTVGELGGTGRVKVSSFERPLQGGASGDWTRVKLRTQSLLRRVRAGMKKPSSASSVGAQVEKDGCLGDLENLFAKALSRDHGSEAMPASKARVALPRRRPFEAPLAWLGKLQPRLMNLAALSSASISRCWKLAHGARRDVRRRMVEKRDIAGLSQELGLKPRLTPGITPHQLRTMDSAGKACVVKPKTATEMKDAAVQMYEDIYAKHPNQRLPSFVVPFIDGAGTRSVRIEEERIDQLPVEAQAGERELLRLLRIGGPAAGSALLCWGDVTKRLSDAEWHSMICGGHGTAPGLNVMKLCFLRFFPCEVQGCFRELIDTMLALRLIPSVLKRVRIVCIPKTPKPGHRPLSMVEELFKAVEGTLFARLEDVREALPAGAILSEHNVAYDRGRGTQHAHAIDVMVHEDALFTGKTLRILQVDWFKWFDKLPRETAIASMVAKGFPPEAVELTAECYSGMRACISTQWGDTNFFERDGSNGLMQGGVGSPNVSKHAQDPAMRALGSQAHAYVTAYGTKVALAAFSDDGSNYDDGTPAATMELESITCLVLPAMCIGVAWTKAIAYIINGGADPAPLHLWHYEAGSGCGERVSVPVSSANEAREFLGTKTLPNRERSVQAPRFNSFVALFVTRCIGQRFEWEQMRAVARPIVVNSVTFNPLEARTPPEELHEWDRRFGIAVASSLRMHRHTSRQGFYATHGLGFPCFVTEMLAAYARELLVGLGELDELAGTLLREGWQRSLDNPGKPTVARFVVTTLAGYGFMVQDNRERFLSRVLDIIQVNNGHRGACASSAFCKRAFDTASRYSILGEDAANVRKGLTRIAPSEWRLPSKWKSFLPHTKGTISPAAVARATTEARRQAALDWEAEGRAMGLSVATPTGPSLPAWSPQMEDWKDGDAGDPLLEELDCKAHSSRRRVVAATLHRRPGALGEICAMGDGSYVADRHLAGAGVVFAVPKVFEESRSGRAGADLSRPGSAILELESALPSFYGTARVTNHQAEASAQLLILACAPPGVGGIIASDNVASLRAVAYAGDGSARDLARSHDFSLRDRIAKRVKVHTEACSRGLLPDGFVKGPSGVHPWPSWKGIIEGDEPHFSCKDAETFAADVGGLTPLWVRGHQDENGEEMMPNRFLALLNHRADGLARRGVHLAGEACADETVRQGAAAAALDDLWIESLDPSRLRGLQAPDGVEIRGLPDPGTESFRVSAWRQWTAVGGSWSARVRDSSRLRAAMLAFIAKGMGTTRVDEATYAAVDELLSSTPSSMLGGESEGLRIKAEVRAFLNGLSHLLLEDEEIDNEVRQGVDGFFEQLPSIRWGRGDAAGEARGAVEEMARCLPPLAVGCPSLGVGTQEAVDTFLANLSQSLLDNDGGEETANVASAVAPDSATLGTLGGEGGMACRVGAGGSSSDGPRGSMGGANPRPSTRRERMGVAEVCPLCWKGRGTYRHALLVCPALQGMRHSSWAFAERKLASALRTGEAKAKAARVPDGQAAPVTPWPRPRGHPLGWTVPEGALREEFPILVSCGWLIPTSSEHRLEERDRRGGQAHHELAHDLGHRGLIPKAVVLAMVDPQGLLEDKECKAAGDKLASELMVGLLQAGCVMRRRYVHLCNTFVRGHVGEDGECLVGGDAEWEERGSEAVDVPPSEVERARPEMESDDSGAAGGECEDVEASAAAAVDVVGSQDGPATATETDQSGLEAHALQSPRGEMCLRPVEGTEEETALSFGRNDRARRREPLQAERDAQRRRWVRRRLEGCPALLASCVRRPPTLEAASHRLGTADTRGRSVRAAVEHTRVALRDLGVSYVGADGTAVRPLRTTVIDHERCVCPMTARTLAEGCNIMCGACGRFFGGATVERDVCALCEAALAGNEVGVEGPRPGRSSEYVGVSHWSVDKPGVFRAVFAKKIIGKFSGPRAEVEAARAYDRKTREDAAAKGIPPHTNFESEDSEAMGSARLEAARRREETRTLEARQQRPHKWSFFRGVGWVQQAGKYLINFRRAGQRVRPMGRYLEERDAALAFDRLARQANAELGEAKWTTNFVDEEGTVRAPPQRTQGSRFFGVVQQSRSTLWKVEVKGPDGLMLVAGPLWAVEVDAARCADKVARGAFGEGVTHINFPGNGDRPWWECPEELYVVFVPPGVASPENRRAVVDLHTRVILGCAGLDVPRDSAAAGVETSRDGELHDYADGAEAADRVRCSGCGNHGPHPPAVSWNRTALRCDPNDDLAPDGAGVGRTFPLHIHIVCHILDLPVKDAPPNLVALQGFLNADGMAAYIELLEAAAVHNVIPVVHIFPSFGSGCVEAAALVGHGARTWQVEPDHGPSEDRRTLDRAVCQRLVRAELVLIPLLKDEHFTLVIMDAGGVWVLDTCPAPDRALRRRMADFVAGAVCFAVSESLEEVDIEDVLVPALSKEWWRRHKAEADAHADGAPTAGDWTGNVEIQTRANAAGRLHDCGVMVLGHMERLGIWRARDGTNLPGRPGSGPWRTMADVVEPTVGDGTRENLDAAFVPSSPAGAENSCPQGEVPPEPPEIPLLGLDWFKGVRQRGKSLRYMAWRGWRCALELTGGGWKHFMGTPVATFTEAASLISTVYGSEDTHDMCSFYEVISDDSCAYWDIDRKVELLGPVTSELLDARHRETLALSIAGIKAFLEREYMGQQDIPDDAFMVLGACTAEKSSFHVLLRVRLGGAAERGEFRRRLMRQKATVASGIADLLRWVDEAPYGKTQCLRTVYSCKTGKRNWLLPVEGWGAAAALEDFFVTNVPANAETLCPACEEVGGASLPRRAPVCAGGAAEDALHVLTPGEAATAEALAREAVTKLRGHAGVPPRAIDEVAERAGAPAAVQLEAVDKRRRVDAGGSAPDAAEMGSCGAGDRHAANRGTDGRAPTMTDVDGSSLLVRPAAGCAGVTGVE</sequence>
<dbReference type="Gene3D" id="3.60.10.10">
    <property type="entry name" value="Endonuclease/exonuclease/phosphatase"/>
    <property type="match status" value="1"/>
</dbReference>
<feature type="compositionally biased region" description="Basic and acidic residues" evidence="1">
    <location>
        <begin position="2343"/>
        <end position="2354"/>
    </location>
</feature>
<evidence type="ECO:0000313" key="3">
    <source>
        <dbReference type="EMBL" id="KAK3277745.1"/>
    </source>
</evidence>
<dbReference type="SMART" id="SM00213">
    <property type="entry name" value="UBQ"/>
    <property type="match status" value="1"/>
</dbReference>
<dbReference type="Proteomes" id="UP001190700">
    <property type="component" value="Unassembled WGS sequence"/>
</dbReference>
<protein>
    <recommendedName>
        <fullName evidence="2">Ubiquitin-like domain-containing protein</fullName>
    </recommendedName>
</protein>
<dbReference type="Gene3D" id="3.10.20.90">
    <property type="entry name" value="Phosphatidylinositol 3-kinase Catalytic Subunit, Chain A, domain 1"/>
    <property type="match status" value="1"/>
</dbReference>
<feature type="region of interest" description="Disordered" evidence="1">
    <location>
        <begin position="2015"/>
        <end position="2043"/>
    </location>
</feature>
<dbReference type="SUPFAM" id="SSF56219">
    <property type="entry name" value="DNase I-like"/>
    <property type="match status" value="1"/>
</dbReference>
<keyword evidence="4" id="KW-1185">Reference proteome</keyword>
<dbReference type="CDD" id="cd17039">
    <property type="entry name" value="Ubl_ubiquitin_like"/>
    <property type="match status" value="1"/>
</dbReference>
<feature type="region of interest" description="Disordered" evidence="1">
    <location>
        <begin position="2097"/>
        <end position="2119"/>
    </location>
</feature>
<dbReference type="InterPro" id="IPR000626">
    <property type="entry name" value="Ubiquitin-like_dom"/>
</dbReference>
<dbReference type="Pfam" id="PF00240">
    <property type="entry name" value="ubiquitin"/>
    <property type="match status" value="1"/>
</dbReference>
<gene>
    <name evidence="3" type="ORF">CYMTET_14265</name>
</gene>